<evidence type="ECO:0000256" key="2">
    <source>
        <dbReference type="ARBA" id="ARBA00022517"/>
    </source>
</evidence>
<evidence type="ECO:0000313" key="9">
    <source>
        <dbReference type="EMBL" id="NDV30143.1"/>
    </source>
</evidence>
<feature type="compositionally biased region" description="Basic and acidic residues" evidence="7">
    <location>
        <begin position="552"/>
        <end position="562"/>
    </location>
</feature>
<comment type="function">
    <text evidence="6">Involved in the biogenesis of the 60S ribosomal subunit.</text>
</comment>
<dbReference type="InterPro" id="IPR012973">
    <property type="entry name" value="NOG_C"/>
</dbReference>
<evidence type="ECO:0000256" key="4">
    <source>
        <dbReference type="ARBA" id="ARBA00023134"/>
    </source>
</evidence>
<dbReference type="AlphaFoldDB" id="A0A6B2KZF1"/>
<dbReference type="GO" id="GO:0005525">
    <property type="term" value="F:GTP binding"/>
    <property type="evidence" value="ECO:0007669"/>
    <property type="project" value="UniProtKB-KW"/>
</dbReference>
<sequence length="603" mass="69521">MRKVKYTQQTITEKLSTIINDFPLLDDIHPFYADLMNVLYDKDHYKLALGQVHMARRLVEGICKDYVRLLKFGDSLYRCKQLKRAGLGRMVKVLKKNVSSFAYLEEVRQHLARLPAIDPNTRTLLICGYPNVGKSSFLNKITRADVDVQPYAFTTKSLFVGHTDYKYLRWQVIDTPGILDHPLDQRNTIEMQSITALAHLRAVILYFIDISEKCGYTIGQQVALCESIKPLFGNKPVAIVMTKTDIIKPEELRDEDQALIKGLLKNDDIMLLSMSTLSEEGVMDVKTKACESLLQHRTQIKLKGKHINDVSNRIFVATPQKRDDIERPPVPQPMQNDSETSLAKQRLEEWEKQQDLYFNFDPEFRGIDQRDRYDLENPEWKFDAVPEVMNGKNVFDFWIPDIEDRLSMLEKEEQARLRKLALEAEDDEDIPGLTPEQMEKVRRIREKRALFVMQSRRKKSSDAPTIPHTQAAVHRKSLSQLEEHLSSLGLDGREVASRIRSRSKSRDESALRAPSASRGVSQSRVGRKRTREELESRGFSMSRTSQSSFRDASQRSRAERLAKRARVALSQDGRSGESDRHIFDLKPKHLYSGKRAMGKTDRR</sequence>
<dbReference type="Gene3D" id="3.40.50.300">
    <property type="entry name" value="P-loop containing nucleotide triphosphate hydrolases"/>
    <property type="match status" value="1"/>
</dbReference>
<dbReference type="Gene3D" id="1.20.120.1190">
    <property type="match status" value="1"/>
</dbReference>
<keyword evidence="2 6" id="KW-0690">Ribosome biogenesis</keyword>
<dbReference type="CDD" id="cd01897">
    <property type="entry name" value="NOG"/>
    <property type="match status" value="1"/>
</dbReference>
<dbReference type="Pfam" id="PF17835">
    <property type="entry name" value="NOG1_N"/>
    <property type="match status" value="1"/>
</dbReference>
<proteinExistence type="inferred from homology"/>
<evidence type="ECO:0000256" key="6">
    <source>
        <dbReference type="PIRNR" id="PIRNR038919"/>
    </source>
</evidence>
<comment type="subcellular location">
    <subcellularLocation>
        <location evidence="1 6">Nucleus</location>
        <location evidence="1 6">Nucleolus</location>
    </subcellularLocation>
</comment>
<evidence type="ECO:0000256" key="1">
    <source>
        <dbReference type="ARBA" id="ARBA00004604"/>
    </source>
</evidence>
<dbReference type="FunFam" id="3.40.50.300:FF:000496">
    <property type="entry name" value="Nucleolar GTP-binding protein 1"/>
    <property type="match status" value="1"/>
</dbReference>
<dbReference type="PROSITE" id="PS51710">
    <property type="entry name" value="G_OBG"/>
    <property type="match status" value="1"/>
</dbReference>
<dbReference type="InterPro" id="IPR024926">
    <property type="entry name" value="NOG1"/>
</dbReference>
<name>A0A6B2KZF1_9EUKA</name>
<evidence type="ECO:0000256" key="3">
    <source>
        <dbReference type="ARBA" id="ARBA00022741"/>
    </source>
</evidence>
<dbReference type="PRINTS" id="PR00326">
    <property type="entry name" value="GTP1OBG"/>
</dbReference>
<dbReference type="GO" id="GO:0005730">
    <property type="term" value="C:nucleolus"/>
    <property type="evidence" value="ECO:0007669"/>
    <property type="project" value="UniProtKB-SubCell"/>
</dbReference>
<reference evidence="9" key="1">
    <citation type="journal article" date="2020" name="J. Eukaryot. Microbiol.">
        <title>De novo Sequencing, Assembly and Annotation of the Transcriptome for the Free-Living Testate Amoeba Arcella intermedia.</title>
        <authorList>
            <person name="Ribeiro G.M."/>
            <person name="Porfirio-Sousa A.L."/>
            <person name="Maurer-Alcala X.X."/>
            <person name="Katz L.A."/>
            <person name="Lahr D.J.G."/>
        </authorList>
    </citation>
    <scope>NUCLEOTIDE SEQUENCE</scope>
</reference>
<feature type="region of interest" description="Disordered" evidence="7">
    <location>
        <begin position="496"/>
        <end position="603"/>
    </location>
</feature>
<accession>A0A6B2KZF1</accession>
<keyword evidence="4" id="KW-0342">GTP-binding</keyword>
<dbReference type="EMBL" id="GIBP01001174">
    <property type="protein sequence ID" value="NDV30143.1"/>
    <property type="molecule type" value="Transcribed_RNA"/>
</dbReference>
<dbReference type="InterPro" id="IPR027417">
    <property type="entry name" value="P-loop_NTPase"/>
</dbReference>
<feature type="compositionally biased region" description="Polar residues" evidence="7">
    <location>
        <begin position="539"/>
        <end position="551"/>
    </location>
</feature>
<dbReference type="Pfam" id="PF06858">
    <property type="entry name" value="NOG1"/>
    <property type="match status" value="1"/>
</dbReference>
<keyword evidence="5 6" id="KW-0539">Nucleus</keyword>
<feature type="region of interest" description="Disordered" evidence="7">
    <location>
        <begin position="453"/>
        <end position="474"/>
    </location>
</feature>
<dbReference type="GO" id="GO:0042254">
    <property type="term" value="P:ribosome biogenesis"/>
    <property type="evidence" value="ECO:0007669"/>
    <property type="project" value="UniProtKB-KW"/>
</dbReference>
<evidence type="ECO:0000256" key="7">
    <source>
        <dbReference type="SAM" id="MobiDB-lite"/>
    </source>
</evidence>
<comment type="similarity">
    <text evidence="6">Belongs to the TRAFAC class OBG-HflX-like GTPase superfamily. OBG GTPase family. NOG subfamily.</text>
</comment>
<evidence type="ECO:0000259" key="8">
    <source>
        <dbReference type="PROSITE" id="PS51710"/>
    </source>
</evidence>
<dbReference type="InterPro" id="IPR041623">
    <property type="entry name" value="NOG1_N"/>
</dbReference>
<dbReference type="SUPFAM" id="SSF52540">
    <property type="entry name" value="P-loop containing nucleoside triphosphate hydrolases"/>
    <property type="match status" value="1"/>
</dbReference>
<dbReference type="PIRSF" id="PIRSF038919">
    <property type="entry name" value="NOG1"/>
    <property type="match status" value="1"/>
</dbReference>
<feature type="domain" description="OBG-type G" evidence="8">
    <location>
        <begin position="122"/>
        <end position="294"/>
    </location>
</feature>
<dbReference type="Pfam" id="PF08155">
    <property type="entry name" value="NOGCT"/>
    <property type="match status" value="1"/>
</dbReference>
<dbReference type="InterPro" id="IPR031167">
    <property type="entry name" value="G_OBG"/>
</dbReference>
<organism evidence="9">
    <name type="scientific">Arcella intermedia</name>
    <dbReference type="NCBI Taxonomy" id="1963864"/>
    <lineage>
        <taxon>Eukaryota</taxon>
        <taxon>Amoebozoa</taxon>
        <taxon>Tubulinea</taxon>
        <taxon>Elardia</taxon>
        <taxon>Arcellinida</taxon>
        <taxon>Sphaerothecina</taxon>
        <taxon>Arcellidae</taxon>
        <taxon>Arcella</taxon>
    </lineage>
</organism>
<feature type="compositionally biased region" description="Basic and acidic residues" evidence="7">
    <location>
        <begin position="574"/>
        <end position="587"/>
    </location>
</feature>
<protein>
    <recommendedName>
        <fullName evidence="6">Nucleolar GTP-binding protein 1</fullName>
    </recommendedName>
</protein>
<dbReference type="PANTHER" id="PTHR45759">
    <property type="entry name" value="NUCLEOLAR GTP-BINDING PROTEIN 1"/>
    <property type="match status" value="1"/>
</dbReference>
<evidence type="ECO:0000256" key="5">
    <source>
        <dbReference type="ARBA" id="ARBA00023242"/>
    </source>
</evidence>
<dbReference type="InterPro" id="IPR006073">
    <property type="entry name" value="GTP-bd"/>
</dbReference>
<dbReference type="InterPro" id="IPR010674">
    <property type="entry name" value="NOG1_Rossman_fold_dom"/>
</dbReference>
<keyword evidence="3" id="KW-0547">Nucleotide-binding</keyword>